<evidence type="ECO:0000313" key="2">
    <source>
        <dbReference type="Proteomes" id="UP000255505"/>
    </source>
</evidence>
<dbReference type="AlphaFoldDB" id="A0A375IU90"/>
<organism evidence="1 2">
    <name type="scientific">Cupriavidus taiwanensis</name>
    <dbReference type="NCBI Taxonomy" id="164546"/>
    <lineage>
        <taxon>Bacteria</taxon>
        <taxon>Pseudomonadati</taxon>
        <taxon>Pseudomonadota</taxon>
        <taxon>Betaproteobacteria</taxon>
        <taxon>Burkholderiales</taxon>
        <taxon>Burkholderiaceae</taxon>
        <taxon>Cupriavidus</taxon>
    </lineage>
</organism>
<accession>A0A375IU90</accession>
<protein>
    <submittedName>
        <fullName evidence="1">Uncharacterized protein</fullName>
    </submittedName>
</protein>
<dbReference type="Proteomes" id="UP000255505">
    <property type="component" value="Plasmid III"/>
</dbReference>
<reference evidence="1 2" key="1">
    <citation type="submission" date="2018-01" db="EMBL/GenBank/DDBJ databases">
        <authorList>
            <person name="Gaut B.S."/>
            <person name="Morton B.R."/>
            <person name="Clegg M.T."/>
            <person name="Duvall M.R."/>
        </authorList>
    </citation>
    <scope>NUCLEOTIDE SEQUENCE [LARGE SCALE GENOMIC DNA]</scope>
    <source>
        <strain evidence="1">Cupriavidus taiwanensis LMG 19425</strain>
        <plasmid evidence="2">Plasmid iii</plasmid>
    </source>
</reference>
<keyword evidence="1" id="KW-0614">Plasmid</keyword>
<geneLocation type="plasmid" evidence="1">
    <name>III</name>
</geneLocation>
<evidence type="ECO:0000313" key="1">
    <source>
        <dbReference type="EMBL" id="SPK77650.1"/>
    </source>
</evidence>
<name>A0A375IU90_9BURK</name>
<gene>
    <name evidence="1" type="ORF">CT19425_P60012</name>
</gene>
<proteinExistence type="predicted"/>
<dbReference type="EMBL" id="LT991978">
    <property type="protein sequence ID" value="SPK77650.1"/>
    <property type="molecule type" value="Genomic_DNA"/>
</dbReference>
<sequence>MRRYAFYNPDFLEAADDFSFK</sequence>